<reference evidence="6" key="2">
    <citation type="submission" date="2012-03" db="EMBL/GenBank/DDBJ databases">
        <title>Genome sequence of the fruiting myxobacterium Corallococcus coralloides DSM 2259.</title>
        <authorList>
            <person name="Huntley S."/>
            <person name="Zhang Y."/>
            <person name="Treuner-Lange A."/>
            <person name="Sensen C.W."/>
            <person name="Sogaard-Andersen L."/>
        </authorList>
    </citation>
    <scope>NUCLEOTIDE SEQUENCE [LARGE SCALE GENOMIC DNA]</scope>
    <source>
        <strain evidence="6">ATCC 25202 / DSM 2259 / NBRC 100086 / M2</strain>
    </source>
</reference>
<dbReference type="STRING" id="1144275.COCOR_02655"/>
<keyword evidence="3" id="KW-1133">Transmembrane helix</keyword>
<dbReference type="eggNOG" id="COG0457">
    <property type="taxonomic scope" value="Bacteria"/>
</dbReference>
<feature type="transmembrane region" description="Helical" evidence="3">
    <location>
        <begin position="244"/>
        <end position="265"/>
    </location>
</feature>
<reference evidence="5 6" key="1">
    <citation type="journal article" date="2012" name="J. Bacteriol.">
        <title>Complete Genome Sequence of the Fruiting Myxobacterium Corallococcus coralloides DSM 2259.</title>
        <authorList>
            <person name="Huntley S."/>
            <person name="Zhang Y."/>
            <person name="Treuner-Lange A."/>
            <person name="Kneip S."/>
            <person name="Sensen C.W."/>
            <person name="Sogaard-Andersen L."/>
        </authorList>
    </citation>
    <scope>NUCLEOTIDE SEQUENCE [LARGE SCALE GENOMIC DNA]</scope>
    <source>
        <strain evidence="6">ATCC 25202 / DSM 2259 / NBRC 100086 / M2</strain>
    </source>
</reference>
<evidence type="ECO:0000256" key="3">
    <source>
        <dbReference type="SAM" id="Phobius"/>
    </source>
</evidence>
<dbReference type="RefSeq" id="WP_014395480.1">
    <property type="nucleotide sequence ID" value="NC_017030.1"/>
</dbReference>
<keyword evidence="3" id="KW-0472">Membrane</keyword>
<protein>
    <submittedName>
        <fullName evidence="5">Uncharacterized protein</fullName>
    </submittedName>
</protein>
<feature type="compositionally biased region" description="Acidic residues" evidence="2">
    <location>
        <begin position="50"/>
        <end position="65"/>
    </location>
</feature>
<feature type="transmembrane region" description="Helical" evidence="3">
    <location>
        <begin position="663"/>
        <end position="681"/>
    </location>
</feature>
<feature type="chain" id="PRO_5003615725" evidence="4">
    <location>
        <begin position="23"/>
        <end position="723"/>
    </location>
</feature>
<dbReference type="Proteomes" id="UP000007587">
    <property type="component" value="Chromosome"/>
</dbReference>
<gene>
    <name evidence="5" type="ordered locus">COCOR_02655</name>
</gene>
<keyword evidence="6" id="KW-1185">Reference proteome</keyword>
<proteinExistence type="predicted"/>
<dbReference type="Pfam" id="PF13414">
    <property type="entry name" value="TPR_11"/>
    <property type="match status" value="1"/>
</dbReference>
<dbReference type="Gene3D" id="1.25.40.10">
    <property type="entry name" value="Tetratricopeptide repeat domain"/>
    <property type="match status" value="1"/>
</dbReference>
<evidence type="ECO:0000313" key="6">
    <source>
        <dbReference type="Proteomes" id="UP000007587"/>
    </source>
</evidence>
<dbReference type="EMBL" id="CP003389">
    <property type="protein sequence ID" value="AFE04752.1"/>
    <property type="molecule type" value="Genomic_DNA"/>
</dbReference>
<feature type="transmembrane region" description="Helical" evidence="3">
    <location>
        <begin position="555"/>
        <end position="572"/>
    </location>
</feature>
<feature type="region of interest" description="Disordered" evidence="2">
    <location>
        <begin position="38"/>
        <end position="74"/>
    </location>
</feature>
<evidence type="ECO:0000256" key="4">
    <source>
        <dbReference type="SAM" id="SignalP"/>
    </source>
</evidence>
<dbReference type="SUPFAM" id="SSF48452">
    <property type="entry name" value="TPR-like"/>
    <property type="match status" value="1"/>
</dbReference>
<sequence>MLRSFLGLCCSLVLLVPARAPALMQEPLLRIEEKVIEPEPDPSTFHATEDDPVEDTGPEEADEPDPEPRPDTRRRVIAPPALKSAAPATPAAPAEPAPPPVVVPARPAVTPVMAPKVTDAELLAVWEKWKAARSRNDLAAADAAQKELLTLREEVLASDLEPLSMGFVREAGVRRRAGDLRGALALLDVAVALSPGLPAARFARAETYVVEDPLKVSRGLGEWKTALVTLLGDARYRRPALTDLGALVLAAWAATAVAVVAVLFLRRIRYALHDFHHLFPRAVTRWQSGLLGLMLLALPVVLGAGLVPVLLLLFASVALYVGRAERWVAAVLLMGLGVMPLAAGALTRFTVFAGTPAEDVYLLERGGLSAEGAAARVRARAEARTARFQELGALAWYEARRGLLEEARADFKAASALKSGDARMLTRFGNALLGLGDVDGAVLLYTQASKADPSMAAPHYNLGQVYRRRARLLPDDQLGKELDRSTSAIAQAQALDSSLLRRDPPPEDRPLLNLLLLAPTVPERDWMGLADGTQEGARVEGQVGRWLSPVLPAGPVGWGLTAALAALFALFGEASRRMKASRGCERCGNAICLRCDKDLSVGGAMCGQCVHVYARKSQVPKEFRSRKQGEVDRHQAWTKRVTYALGSLVSGAGHVGTGLPVRGALYAFVFSFAVAALVLHRGLVRTPYGDAPLYLKLVPAGTVLFFVYLLTLRGLRRHQRGEA</sequence>
<dbReference type="OrthoDB" id="5495317at2"/>
<keyword evidence="4" id="KW-0732">Signal</keyword>
<name>H8MTW4_CORCM</name>
<dbReference type="KEGG" id="ccx:COCOR_02655"/>
<feature type="repeat" description="TPR" evidence="1">
    <location>
        <begin position="422"/>
        <end position="455"/>
    </location>
</feature>
<dbReference type="SMART" id="SM00028">
    <property type="entry name" value="TPR"/>
    <property type="match status" value="2"/>
</dbReference>
<dbReference type="HOGENOM" id="CLU_382960_0_0_7"/>
<organism evidence="5 6">
    <name type="scientific">Corallococcus coralloides (strain ATCC 25202 / DSM 2259 / NBRC 100086 / M2)</name>
    <name type="common">Myxococcus coralloides</name>
    <dbReference type="NCBI Taxonomy" id="1144275"/>
    <lineage>
        <taxon>Bacteria</taxon>
        <taxon>Pseudomonadati</taxon>
        <taxon>Myxococcota</taxon>
        <taxon>Myxococcia</taxon>
        <taxon>Myxococcales</taxon>
        <taxon>Cystobacterineae</taxon>
        <taxon>Myxococcaceae</taxon>
        <taxon>Corallococcus</taxon>
    </lineage>
</organism>
<feature type="transmembrane region" description="Helical" evidence="3">
    <location>
        <begin position="327"/>
        <end position="346"/>
    </location>
</feature>
<evidence type="ECO:0000256" key="1">
    <source>
        <dbReference type="PROSITE-ProRule" id="PRU00339"/>
    </source>
</evidence>
<dbReference type="AlphaFoldDB" id="H8MTW4"/>
<evidence type="ECO:0000313" key="5">
    <source>
        <dbReference type="EMBL" id="AFE04752.1"/>
    </source>
</evidence>
<feature type="signal peptide" evidence="4">
    <location>
        <begin position="1"/>
        <end position="22"/>
    </location>
</feature>
<dbReference type="InParanoid" id="H8MTW4"/>
<accession>H8MTW4</accession>
<dbReference type="PROSITE" id="PS50005">
    <property type="entry name" value="TPR"/>
    <property type="match status" value="1"/>
</dbReference>
<keyword evidence="3" id="KW-0812">Transmembrane</keyword>
<evidence type="ECO:0000256" key="2">
    <source>
        <dbReference type="SAM" id="MobiDB-lite"/>
    </source>
</evidence>
<dbReference type="InterPro" id="IPR011990">
    <property type="entry name" value="TPR-like_helical_dom_sf"/>
</dbReference>
<feature type="transmembrane region" description="Helical" evidence="3">
    <location>
        <begin position="290"/>
        <end position="321"/>
    </location>
</feature>
<dbReference type="InterPro" id="IPR019734">
    <property type="entry name" value="TPR_rpt"/>
</dbReference>
<keyword evidence="1" id="KW-0802">TPR repeat</keyword>
<feature type="transmembrane region" description="Helical" evidence="3">
    <location>
        <begin position="693"/>
        <end position="712"/>
    </location>
</feature>